<evidence type="ECO:0000313" key="4">
    <source>
        <dbReference type="EMBL" id="GAV21990.1"/>
    </source>
</evidence>
<dbReference type="OrthoDB" id="9810906at2"/>
<organism evidence="4 5">
    <name type="scientific">Carboxydothermus pertinax</name>
    <dbReference type="NCBI Taxonomy" id="870242"/>
    <lineage>
        <taxon>Bacteria</taxon>
        <taxon>Bacillati</taxon>
        <taxon>Bacillota</taxon>
        <taxon>Clostridia</taxon>
        <taxon>Thermoanaerobacterales</taxon>
        <taxon>Thermoanaerobacteraceae</taxon>
        <taxon>Carboxydothermus</taxon>
    </lineage>
</organism>
<sequence length="307" mass="34765">MRRVKIIFLTFLLAITLTKAFASAASPAKEIKLVFLGDVLAGGNLNYYYQRYGYDYPWQKVKKYFQGKLVFANLESCISLRGKPEKKKYTFRGRPEFLKAMKKAGVTAVSVANNHSADYGLISLYDTLGYLRQEGIYYSGAGRDVYITEIPWQGYKIGFLAFSRVIPSTAWVASPKKTGVWSIYEPNVSKVLKLIHENDAKYDLLVVSVHWGVERDLTPNPPEIKLAHKLVEAGADVVMGHHPHVVQRYEIYKGRPIFYSLGNFIFTSNSNKETAKTVIVEAVFTGRKLKSVDVRYGEMKRGQPVIK</sequence>
<dbReference type="Pfam" id="PF09587">
    <property type="entry name" value="PGA_cap"/>
    <property type="match status" value="1"/>
</dbReference>
<dbReference type="PANTHER" id="PTHR33393">
    <property type="entry name" value="POLYGLUTAMINE SYNTHESIS ACCESSORY PROTEIN RV0574C-RELATED"/>
    <property type="match status" value="1"/>
</dbReference>
<dbReference type="RefSeq" id="WP_075858418.1">
    <property type="nucleotide sequence ID" value="NZ_BDJK01000006.1"/>
</dbReference>
<dbReference type="SMART" id="SM00854">
    <property type="entry name" value="PGA_cap"/>
    <property type="match status" value="1"/>
</dbReference>
<dbReference type="SUPFAM" id="SSF56300">
    <property type="entry name" value="Metallo-dependent phosphatases"/>
    <property type="match status" value="1"/>
</dbReference>
<evidence type="ECO:0000259" key="3">
    <source>
        <dbReference type="SMART" id="SM00854"/>
    </source>
</evidence>
<accession>A0A1L8CST6</accession>
<evidence type="ECO:0000256" key="2">
    <source>
        <dbReference type="SAM" id="SignalP"/>
    </source>
</evidence>
<dbReference type="AlphaFoldDB" id="A0A1L8CST6"/>
<name>A0A1L8CST6_9THEO</name>
<feature type="domain" description="Capsule synthesis protein CapA" evidence="3">
    <location>
        <begin position="32"/>
        <end position="268"/>
    </location>
</feature>
<dbReference type="Gene3D" id="3.60.21.10">
    <property type="match status" value="1"/>
</dbReference>
<feature type="chain" id="PRO_5012905525" evidence="2">
    <location>
        <begin position="25"/>
        <end position="307"/>
    </location>
</feature>
<dbReference type="InterPro" id="IPR019079">
    <property type="entry name" value="Capsule_synth_CapA"/>
</dbReference>
<keyword evidence="2" id="KW-0732">Signal</keyword>
<comment type="similarity">
    <text evidence="1">Belongs to the CapA family.</text>
</comment>
<evidence type="ECO:0000313" key="5">
    <source>
        <dbReference type="Proteomes" id="UP000187485"/>
    </source>
</evidence>
<protein>
    <submittedName>
        <fullName evidence="4">CapA domain-containing protein</fullName>
    </submittedName>
</protein>
<proteinExistence type="inferred from homology"/>
<dbReference type="EMBL" id="BDJK01000006">
    <property type="protein sequence ID" value="GAV21990.1"/>
    <property type="molecule type" value="Genomic_DNA"/>
</dbReference>
<dbReference type="STRING" id="870242.cpu_05000"/>
<gene>
    <name evidence="4" type="ORF">cpu_05000</name>
</gene>
<evidence type="ECO:0000256" key="1">
    <source>
        <dbReference type="ARBA" id="ARBA00005662"/>
    </source>
</evidence>
<dbReference type="PANTHER" id="PTHR33393:SF11">
    <property type="entry name" value="POLYGLUTAMINE SYNTHESIS ACCESSORY PROTEIN RV0574C-RELATED"/>
    <property type="match status" value="1"/>
</dbReference>
<dbReference type="InterPro" id="IPR029052">
    <property type="entry name" value="Metallo-depent_PP-like"/>
</dbReference>
<keyword evidence="5" id="KW-1185">Reference proteome</keyword>
<dbReference type="CDD" id="cd07381">
    <property type="entry name" value="MPP_CapA"/>
    <property type="match status" value="1"/>
</dbReference>
<reference evidence="5" key="1">
    <citation type="submission" date="2016-12" db="EMBL/GenBank/DDBJ databases">
        <title>Draft Genome Sequences od Carboxydothermus pertinax and islandicus, Hydrogenogenic Carboxydotrophic Bacteria.</title>
        <authorList>
            <person name="Fukuyama Y."/>
            <person name="Ohmae K."/>
            <person name="Yoneda Y."/>
            <person name="Yoshida T."/>
            <person name="Sako Y."/>
        </authorList>
    </citation>
    <scope>NUCLEOTIDE SEQUENCE [LARGE SCALE GENOMIC DNA]</scope>
    <source>
        <strain evidence="5">Ug1</strain>
    </source>
</reference>
<feature type="signal peptide" evidence="2">
    <location>
        <begin position="1"/>
        <end position="24"/>
    </location>
</feature>
<dbReference type="Proteomes" id="UP000187485">
    <property type="component" value="Unassembled WGS sequence"/>
</dbReference>
<comment type="caution">
    <text evidence="4">The sequence shown here is derived from an EMBL/GenBank/DDBJ whole genome shotgun (WGS) entry which is preliminary data.</text>
</comment>
<dbReference type="InterPro" id="IPR052169">
    <property type="entry name" value="CW_Biosynth-Accessory"/>
</dbReference>